<dbReference type="PROSITE" id="PS00134">
    <property type="entry name" value="TRYPSIN_HIS"/>
    <property type="match status" value="1"/>
</dbReference>
<dbReference type="InterPro" id="IPR018114">
    <property type="entry name" value="TRYPSIN_HIS"/>
</dbReference>
<keyword evidence="5" id="KW-1185">Reference proteome</keyword>
<protein>
    <submittedName>
        <fullName evidence="4">Truncated protein ORF94</fullName>
    </submittedName>
</protein>
<dbReference type="GO" id="GO:0004252">
    <property type="term" value="F:serine-type endopeptidase activity"/>
    <property type="evidence" value="ECO:0007669"/>
    <property type="project" value="InterPro"/>
</dbReference>
<dbReference type="SMR" id="A3QTQ3"/>
<dbReference type="InterPro" id="IPR043504">
    <property type="entry name" value="Peptidase_S1_PA_chymotrypsin"/>
</dbReference>
<keyword evidence="2" id="KW-1015">Disulfide bond</keyword>
<dbReference type="InterPro" id="IPR009003">
    <property type="entry name" value="Peptidase_S1_PA"/>
</dbReference>
<organism evidence="4 5">
    <name type="scientific">Cyprinid herpesvirus 3</name>
    <name type="common">CyHV-3</name>
    <dbReference type="NCBI Taxonomy" id="180230"/>
    <lineage>
        <taxon>Viruses</taxon>
        <taxon>Duplodnaviria</taxon>
        <taxon>Heunggongvirae</taxon>
        <taxon>Peploviricota</taxon>
        <taxon>Herviviricetes</taxon>
        <taxon>Herpesvirales</taxon>
        <taxon>Alloherpesviridae</taxon>
        <taxon>Cyvirus</taxon>
        <taxon>Cyvirus cyprinidallo3</taxon>
    </lineage>
</organism>
<dbReference type="GO" id="GO:0006508">
    <property type="term" value="P:proteolysis"/>
    <property type="evidence" value="ECO:0007669"/>
    <property type="project" value="InterPro"/>
</dbReference>
<evidence type="ECO:0000256" key="2">
    <source>
        <dbReference type="ARBA" id="ARBA00023157"/>
    </source>
</evidence>
<dbReference type="KEGG" id="vg:11266424"/>
<dbReference type="Proteomes" id="UP000156776">
    <property type="component" value="Segment"/>
</dbReference>
<reference evidence="4 5" key="1">
    <citation type="journal article" date="2007" name="J. Virol.">
        <title>Genome sequences of three koi herpesvirus isolates representing the expanding distribution of an emerging disease threatening koi and common carp worldwide.</title>
        <authorList>
            <person name="Aoki T."/>
            <person name="Hirono I."/>
            <person name="Kurokawa K."/>
            <person name="Fukuda H."/>
            <person name="Nahary R."/>
            <person name="Eldar A."/>
            <person name="Davison A.J."/>
            <person name="Waltzek T.B."/>
            <person name="Bercovier H."/>
            <person name="Hedrick R.P."/>
        </authorList>
    </citation>
    <scope>NUCLEOTIDE SEQUENCE [LARGE SCALE GENOMIC DNA]</scope>
    <source>
        <strain evidence="4 5">KHV-U</strain>
    </source>
</reference>
<gene>
    <name evidence="4" type="ORF">CyHV3_ORF94</name>
</gene>
<dbReference type="PROSITE" id="PS00135">
    <property type="entry name" value="TRYPSIN_SER"/>
    <property type="match status" value="1"/>
</dbReference>
<dbReference type="RefSeq" id="YP_001096129.2">
    <property type="nucleotide sequence ID" value="NC_009127.1"/>
</dbReference>
<evidence type="ECO:0000259" key="3">
    <source>
        <dbReference type="PROSITE" id="PS50240"/>
    </source>
</evidence>
<sequence length="365" mass="40307">MVPNPRLLSLLGNRRCFFFPVLATLVLLLWYRSTPVLVIVVPAATQNQPMYRYVDVVDNDSINALHATTNVAVTVNANGQHSKLMGGMVAIAVPPYLGVVSDNLGLFCGATLYNATHALTAGHCCINGRTQKLDSVVVAFGLFSITELYQPGVVRHKVVACHFYAPDFMARARRILADPIAELFNWNGYDVALMELDRPAAPSKKPVELFERGEHEGEEECLVAGYGLRGYPVVLGANMAELEHPVKTIHVPLVDKFRCDRDMPERTPPFTVCAGSFDHDVCLGDSGGPLMCESSRDHRPRQLGIVSYGRPCVRGRNGLSVYTDVRAYNLKEPTYTVRDMQSFLLDVKNSNNSKNSDSHDIITLQ</sequence>
<dbReference type="Pfam" id="PF00089">
    <property type="entry name" value="Trypsin"/>
    <property type="match status" value="1"/>
</dbReference>
<dbReference type="InterPro" id="IPR001254">
    <property type="entry name" value="Trypsin_dom"/>
</dbReference>
<name>A3QTQ3_CYHV3</name>
<dbReference type="InterPro" id="IPR033116">
    <property type="entry name" value="TRYPSIN_SER"/>
</dbReference>
<keyword evidence="1" id="KW-0378">Hydrolase</keyword>
<dbReference type="InterPro" id="IPR001314">
    <property type="entry name" value="Peptidase_S1A"/>
</dbReference>
<accession>A3QTQ3</accession>
<dbReference type="GeneID" id="11266424"/>
<proteinExistence type="predicted"/>
<dbReference type="SMART" id="SM00020">
    <property type="entry name" value="Tryp_SPc"/>
    <property type="match status" value="1"/>
</dbReference>
<dbReference type="PRINTS" id="PR00722">
    <property type="entry name" value="CHYMOTRYPSIN"/>
</dbReference>
<dbReference type="InterPro" id="IPR051487">
    <property type="entry name" value="Ser/Thr_Proteases_Immune/Dev"/>
</dbReference>
<feature type="domain" description="Peptidase S1" evidence="3">
    <location>
        <begin position="84"/>
        <end position="328"/>
    </location>
</feature>
<dbReference type="OrthoDB" id="8139at10239"/>
<dbReference type="Gene3D" id="2.40.10.10">
    <property type="entry name" value="Trypsin-like serine proteases"/>
    <property type="match status" value="1"/>
</dbReference>
<dbReference type="PROSITE" id="PS50240">
    <property type="entry name" value="TRYPSIN_DOM"/>
    <property type="match status" value="1"/>
</dbReference>
<dbReference type="SUPFAM" id="SSF50494">
    <property type="entry name" value="Trypsin-like serine proteases"/>
    <property type="match status" value="1"/>
</dbReference>
<evidence type="ECO:0000313" key="4">
    <source>
        <dbReference type="EMBL" id="ABG42921.2"/>
    </source>
</evidence>
<dbReference type="EMBL" id="DQ657948">
    <property type="protein sequence ID" value="ABG42921.2"/>
    <property type="molecule type" value="Genomic_DNA"/>
</dbReference>
<evidence type="ECO:0000256" key="1">
    <source>
        <dbReference type="ARBA" id="ARBA00022801"/>
    </source>
</evidence>
<evidence type="ECO:0000313" key="5">
    <source>
        <dbReference type="Proteomes" id="UP000156776"/>
    </source>
</evidence>
<dbReference type="PANTHER" id="PTHR24256">
    <property type="entry name" value="TRYPTASE-RELATED"/>
    <property type="match status" value="1"/>
</dbReference>